<feature type="signal peptide" evidence="2">
    <location>
        <begin position="1"/>
        <end position="22"/>
    </location>
</feature>
<dbReference type="Proteomes" id="UP001157069">
    <property type="component" value="Unassembled WGS sequence"/>
</dbReference>
<organism evidence="4 5">
    <name type="scientific">Homoserinibacter gongjuensis</name>
    <dbReference type="NCBI Taxonomy" id="1162968"/>
    <lineage>
        <taxon>Bacteria</taxon>
        <taxon>Bacillati</taxon>
        <taxon>Actinomycetota</taxon>
        <taxon>Actinomycetes</taxon>
        <taxon>Micrococcales</taxon>
        <taxon>Microbacteriaceae</taxon>
        <taxon>Homoserinibacter</taxon>
    </lineage>
</organism>
<keyword evidence="5" id="KW-1185">Reference proteome</keyword>
<name>A0ABQ6JZM6_9MICO</name>
<dbReference type="EMBL" id="BSVA01000001">
    <property type="protein sequence ID" value="GMA92016.1"/>
    <property type="molecule type" value="Genomic_DNA"/>
</dbReference>
<dbReference type="InterPro" id="IPR000601">
    <property type="entry name" value="PKD_dom"/>
</dbReference>
<dbReference type="InterPro" id="IPR013783">
    <property type="entry name" value="Ig-like_fold"/>
</dbReference>
<comment type="caution">
    <text evidence="4">The sequence shown here is derived from an EMBL/GenBank/DDBJ whole genome shotgun (WGS) entry which is preliminary data.</text>
</comment>
<dbReference type="SUPFAM" id="SSF49299">
    <property type="entry name" value="PKD domain"/>
    <property type="match status" value="1"/>
</dbReference>
<dbReference type="PROSITE" id="PS50093">
    <property type="entry name" value="PKD"/>
    <property type="match status" value="1"/>
</dbReference>
<evidence type="ECO:0000313" key="4">
    <source>
        <dbReference type="EMBL" id="GMA92016.1"/>
    </source>
</evidence>
<evidence type="ECO:0000256" key="1">
    <source>
        <dbReference type="SAM" id="MobiDB-lite"/>
    </source>
</evidence>
<gene>
    <name evidence="4" type="ORF">GCM10025869_25450</name>
</gene>
<accession>A0ABQ6JZM6</accession>
<protein>
    <recommendedName>
        <fullName evidence="3">PKD domain-containing protein</fullName>
    </recommendedName>
</protein>
<feature type="region of interest" description="Disordered" evidence="1">
    <location>
        <begin position="47"/>
        <end position="93"/>
    </location>
</feature>
<evidence type="ECO:0000259" key="3">
    <source>
        <dbReference type="PROSITE" id="PS50093"/>
    </source>
</evidence>
<reference evidence="5" key="1">
    <citation type="journal article" date="2019" name="Int. J. Syst. Evol. Microbiol.">
        <title>The Global Catalogue of Microorganisms (GCM) 10K type strain sequencing project: providing services to taxonomists for standard genome sequencing and annotation.</title>
        <authorList>
            <consortium name="The Broad Institute Genomics Platform"/>
            <consortium name="The Broad Institute Genome Sequencing Center for Infectious Disease"/>
            <person name="Wu L."/>
            <person name="Ma J."/>
        </authorList>
    </citation>
    <scope>NUCLEOTIDE SEQUENCE [LARGE SCALE GENOMIC DNA]</scope>
    <source>
        <strain evidence="5">NBRC 108755</strain>
    </source>
</reference>
<dbReference type="Gene3D" id="2.60.40.10">
    <property type="entry name" value="Immunoglobulins"/>
    <property type="match status" value="1"/>
</dbReference>
<keyword evidence="2" id="KW-0732">Signal</keyword>
<feature type="domain" description="PKD" evidence="3">
    <location>
        <begin position="160"/>
        <end position="212"/>
    </location>
</feature>
<evidence type="ECO:0000256" key="2">
    <source>
        <dbReference type="SAM" id="SignalP"/>
    </source>
</evidence>
<dbReference type="InterPro" id="IPR035986">
    <property type="entry name" value="PKD_dom_sf"/>
</dbReference>
<sequence>MLRTFLVAIVLIPFLTAPSTSGNPYCQSGSIYTDGCATGHIDGSDAVIDGLSGGDGGSTGNTSNGSDPRPGGTDNAPEPSTTPDSAPCPVGTFGCDPRDDYRVTVVTLADIARFRPAPGIQRMEPDGWVVVGLPANIYSIVDTQIVAGELLGQSADVRFTPVAWQWNYGDGTAATLPTRGGTWAALGLREFDATPTSHSYQRAGSYTIRLSIVYRAEYRIAQGPFTPIAGTITLPANELHIIASGAKTVLVDRDCTVAPRGPGC</sequence>
<feature type="chain" id="PRO_5045911685" description="PKD domain-containing protein" evidence="2">
    <location>
        <begin position="23"/>
        <end position="264"/>
    </location>
</feature>
<dbReference type="Pfam" id="PF00801">
    <property type="entry name" value="PKD"/>
    <property type="match status" value="1"/>
</dbReference>
<dbReference type="CDD" id="cd00146">
    <property type="entry name" value="PKD"/>
    <property type="match status" value="1"/>
</dbReference>
<proteinExistence type="predicted"/>
<evidence type="ECO:0000313" key="5">
    <source>
        <dbReference type="Proteomes" id="UP001157069"/>
    </source>
</evidence>